<reference evidence="2" key="1">
    <citation type="submission" date="2018-05" db="EMBL/GenBank/DDBJ databases">
        <authorList>
            <person name="Lanie J.A."/>
            <person name="Ng W.-L."/>
            <person name="Kazmierczak K.M."/>
            <person name="Andrzejewski T.M."/>
            <person name="Davidsen T.M."/>
            <person name="Wayne K.J."/>
            <person name="Tettelin H."/>
            <person name="Glass J.I."/>
            <person name="Rusch D."/>
            <person name="Podicherti R."/>
            <person name="Tsui H.-C.T."/>
            <person name="Winkler M.E."/>
        </authorList>
    </citation>
    <scope>NUCLEOTIDE SEQUENCE</scope>
</reference>
<organism evidence="2">
    <name type="scientific">marine metagenome</name>
    <dbReference type="NCBI Taxonomy" id="408172"/>
    <lineage>
        <taxon>unclassified sequences</taxon>
        <taxon>metagenomes</taxon>
        <taxon>ecological metagenomes</taxon>
    </lineage>
</organism>
<name>A0A382HZJ6_9ZZZZ</name>
<accession>A0A382HZJ6</accession>
<dbReference type="SMART" id="SM00564">
    <property type="entry name" value="PQQ"/>
    <property type="match status" value="4"/>
</dbReference>
<dbReference type="InterPro" id="IPR002372">
    <property type="entry name" value="PQQ_rpt_dom"/>
</dbReference>
<protein>
    <recommendedName>
        <fullName evidence="1">Pyrrolo-quinoline quinone repeat domain-containing protein</fullName>
    </recommendedName>
</protein>
<dbReference type="AlphaFoldDB" id="A0A382HZJ6"/>
<dbReference type="InterPro" id="IPR011047">
    <property type="entry name" value="Quinoprotein_ADH-like_sf"/>
</dbReference>
<gene>
    <name evidence="2" type="ORF">METZ01_LOCUS245582</name>
</gene>
<dbReference type="SUPFAM" id="SSF50998">
    <property type="entry name" value="Quinoprotein alcohol dehydrogenase-like"/>
    <property type="match status" value="1"/>
</dbReference>
<dbReference type="Gene3D" id="2.130.10.10">
    <property type="entry name" value="YVTN repeat-like/Quinoprotein amine dehydrogenase"/>
    <property type="match status" value="2"/>
</dbReference>
<proteinExistence type="predicted"/>
<dbReference type="Pfam" id="PF13360">
    <property type="entry name" value="PQQ_2"/>
    <property type="match status" value="1"/>
</dbReference>
<feature type="non-terminal residue" evidence="2">
    <location>
        <position position="1"/>
    </location>
</feature>
<evidence type="ECO:0000313" key="2">
    <source>
        <dbReference type="EMBL" id="SVB92728.1"/>
    </source>
</evidence>
<dbReference type="EMBL" id="UINC01064243">
    <property type="protein sequence ID" value="SVB92728.1"/>
    <property type="molecule type" value="Genomic_DNA"/>
</dbReference>
<sequence length="389" mass="42684">KLGAGKVSDWEYLGICSSPAVEDDRVYVVANRSEILCLDTEGLKNGNQGFQGEGKFMVDKGKEPLEPKETDADVIWRFDLREELGVFPHNIASSSVLILGDLLFCTTSNGQDWSHLNIPAPQAPCIVALNKKDGTLAGEEAEGIGKRIKHCNWSSPSKGKVNGKAAAFFAGGDGVLYAFDTKFKKDEGGFDLFKALWKYDCVPNEYKKDEDGNQIKYPDADGPSELIATPTYYNGHVYVAIGQDPEHGEGVGNLACVNADTGKKVWEYRKIQRTISTCAIDPESGLLIASDYTGYVYCLDAKTGKEAWIYDTKAHMWSSPFIADGKVYIGDEDGDLTVLPLKSDFKPKEDKPLFETNMLVPIYSTPVVANGTLYVGTQTHLYAIKKADK</sequence>
<dbReference type="InterPro" id="IPR018391">
    <property type="entry name" value="PQQ_b-propeller_rpt"/>
</dbReference>
<evidence type="ECO:0000259" key="1">
    <source>
        <dbReference type="Pfam" id="PF13360"/>
    </source>
</evidence>
<dbReference type="PANTHER" id="PTHR34512">
    <property type="entry name" value="CELL SURFACE PROTEIN"/>
    <property type="match status" value="1"/>
</dbReference>
<dbReference type="PANTHER" id="PTHR34512:SF30">
    <property type="entry name" value="OUTER MEMBRANE PROTEIN ASSEMBLY FACTOR BAMB"/>
    <property type="match status" value="1"/>
</dbReference>
<feature type="domain" description="Pyrrolo-quinoline quinone repeat" evidence="1">
    <location>
        <begin position="252"/>
        <end position="339"/>
    </location>
</feature>
<dbReference type="InterPro" id="IPR015943">
    <property type="entry name" value="WD40/YVTN_repeat-like_dom_sf"/>
</dbReference>